<evidence type="ECO:0000313" key="2">
    <source>
        <dbReference type="Proteomes" id="UP001519310"/>
    </source>
</evidence>
<keyword evidence="2" id="KW-1185">Reference proteome</keyword>
<gene>
    <name evidence="1" type="ORF">J2Z77_007204</name>
</gene>
<comment type="caution">
    <text evidence="1">The sequence shown here is derived from an EMBL/GenBank/DDBJ whole genome shotgun (WGS) entry which is preliminary data.</text>
</comment>
<accession>A0ABS4LGU4</accession>
<sequence length="117" mass="12093">MSDSLRELWFRGTAFNPAALSDVLIRLVDGAAGEAGRSMCEGRDLPDAVIDAALGLPDDILVTPDEAVRRAAGADPGLTPEALEALLVDPRTAEGAAANPSLPVARMHALLDCCSIA</sequence>
<dbReference type="RefSeq" id="WP_189972380.1">
    <property type="nucleotide sequence ID" value="NZ_BMVL01000010.1"/>
</dbReference>
<name>A0ABS4LGU4_STRAV</name>
<organism evidence="1 2">
    <name type="scientific">Streptomyces avidinii</name>
    <dbReference type="NCBI Taxonomy" id="1895"/>
    <lineage>
        <taxon>Bacteria</taxon>
        <taxon>Bacillati</taxon>
        <taxon>Actinomycetota</taxon>
        <taxon>Actinomycetes</taxon>
        <taxon>Kitasatosporales</taxon>
        <taxon>Streptomycetaceae</taxon>
        <taxon>Streptomyces</taxon>
    </lineage>
</organism>
<evidence type="ECO:0000313" key="1">
    <source>
        <dbReference type="EMBL" id="MBP2041347.1"/>
    </source>
</evidence>
<protein>
    <submittedName>
        <fullName evidence="1">Uncharacterized protein</fullName>
    </submittedName>
</protein>
<proteinExistence type="predicted"/>
<dbReference type="Proteomes" id="UP001519310">
    <property type="component" value="Unassembled WGS sequence"/>
</dbReference>
<reference evidence="1 2" key="1">
    <citation type="submission" date="2021-03" db="EMBL/GenBank/DDBJ databases">
        <title>Genomic Encyclopedia of Type Strains, Phase IV (KMG-IV): sequencing the most valuable type-strain genomes for metagenomic binning, comparative biology and taxonomic classification.</title>
        <authorList>
            <person name="Goeker M."/>
        </authorList>
    </citation>
    <scope>NUCLEOTIDE SEQUENCE [LARGE SCALE GENOMIC DNA]</scope>
    <source>
        <strain evidence="1 2">DSM 40526</strain>
    </source>
</reference>
<dbReference type="EMBL" id="JAGGLQ010000023">
    <property type="protein sequence ID" value="MBP2041347.1"/>
    <property type="molecule type" value="Genomic_DNA"/>
</dbReference>